<dbReference type="AlphaFoldDB" id="A0A147BI03"/>
<accession>A0A147BI03</accession>
<dbReference type="Gene3D" id="4.10.410.10">
    <property type="entry name" value="Pancreatic trypsin inhibitor Kunitz domain"/>
    <property type="match status" value="1"/>
</dbReference>
<dbReference type="GO" id="GO:0004867">
    <property type="term" value="F:serine-type endopeptidase inhibitor activity"/>
    <property type="evidence" value="ECO:0007669"/>
    <property type="project" value="InterPro"/>
</dbReference>
<keyword evidence="1" id="KW-0732">Signal</keyword>
<name>A0A147BI03_IXORI</name>
<reference evidence="2" key="1">
    <citation type="journal article" date="2018" name="PLoS Negl. Trop. Dis.">
        <title>Sialome diversity of ticks revealed by RNAseq of single tick salivary glands.</title>
        <authorList>
            <person name="Perner J."/>
            <person name="Kropackova S."/>
            <person name="Kopacek P."/>
            <person name="Ribeiro J.M."/>
        </authorList>
    </citation>
    <scope>NUCLEOTIDE SEQUENCE</scope>
    <source>
        <strain evidence="2">Siblings of single egg batch collected in Ceske Budejovice</strain>
        <tissue evidence="2">Salivary glands</tissue>
    </source>
</reference>
<evidence type="ECO:0000256" key="1">
    <source>
        <dbReference type="SAM" id="SignalP"/>
    </source>
</evidence>
<protein>
    <submittedName>
        <fullName evidence="2">Putative salivary kunitz domain protein</fullName>
    </submittedName>
</protein>
<evidence type="ECO:0000313" key="2">
    <source>
        <dbReference type="EMBL" id="JAR90427.1"/>
    </source>
</evidence>
<organism evidence="2">
    <name type="scientific">Ixodes ricinus</name>
    <name type="common">Common tick</name>
    <name type="synonym">Acarus ricinus</name>
    <dbReference type="NCBI Taxonomy" id="34613"/>
    <lineage>
        <taxon>Eukaryota</taxon>
        <taxon>Metazoa</taxon>
        <taxon>Ecdysozoa</taxon>
        <taxon>Arthropoda</taxon>
        <taxon>Chelicerata</taxon>
        <taxon>Arachnida</taxon>
        <taxon>Acari</taxon>
        <taxon>Parasitiformes</taxon>
        <taxon>Ixodida</taxon>
        <taxon>Ixodoidea</taxon>
        <taxon>Ixodidae</taxon>
        <taxon>Ixodinae</taxon>
        <taxon>Ixodes</taxon>
    </lineage>
</organism>
<dbReference type="EMBL" id="GEGO01004977">
    <property type="protein sequence ID" value="JAR90427.1"/>
    <property type="molecule type" value="Transcribed_RNA"/>
</dbReference>
<dbReference type="InterPro" id="IPR036880">
    <property type="entry name" value="Kunitz_BPTI_sf"/>
</dbReference>
<dbReference type="SUPFAM" id="SSF57362">
    <property type="entry name" value="BPTI-like"/>
    <property type="match status" value="1"/>
</dbReference>
<sequence length="82" mass="9645">MVQKMMQFIFVVCFVILACRALSYEELPDECFPPDEDPRCRAYGKRYFYNTSINGCHGLYGCWDDDYGYLDKRKCNSVCKVD</sequence>
<proteinExistence type="predicted"/>
<feature type="signal peptide" evidence="1">
    <location>
        <begin position="1"/>
        <end position="21"/>
    </location>
</feature>
<feature type="chain" id="PRO_5007542611" evidence="1">
    <location>
        <begin position="22"/>
        <end position="82"/>
    </location>
</feature>
<dbReference type="PROSITE" id="PS51257">
    <property type="entry name" value="PROKAR_LIPOPROTEIN"/>
    <property type="match status" value="1"/>
</dbReference>